<dbReference type="AlphaFoldDB" id="A0A517YUX9"/>
<dbReference type="GO" id="GO:0022857">
    <property type="term" value="F:transmembrane transporter activity"/>
    <property type="evidence" value="ECO:0007669"/>
    <property type="project" value="InterPro"/>
</dbReference>
<dbReference type="InterPro" id="IPR045324">
    <property type="entry name" value="Small_multidrug_res"/>
</dbReference>
<organism evidence="2 3">
    <name type="scientific">Poriferisphaera corsica</name>
    <dbReference type="NCBI Taxonomy" id="2528020"/>
    <lineage>
        <taxon>Bacteria</taxon>
        <taxon>Pseudomonadati</taxon>
        <taxon>Planctomycetota</taxon>
        <taxon>Phycisphaerae</taxon>
        <taxon>Phycisphaerales</taxon>
        <taxon>Phycisphaeraceae</taxon>
        <taxon>Poriferisphaera</taxon>
    </lineage>
</organism>
<name>A0A517YUX9_9BACT</name>
<accession>A0A517YUX9</accession>
<keyword evidence="1" id="KW-0472">Membrane</keyword>
<comment type="subcellular location">
    <subcellularLocation>
        <location evidence="1">Cell membrane</location>
        <topology evidence="1">Multi-pass membrane protein</topology>
    </subcellularLocation>
</comment>
<dbReference type="Proteomes" id="UP000317369">
    <property type="component" value="Chromosome"/>
</dbReference>
<dbReference type="Pfam" id="PF00893">
    <property type="entry name" value="Multi_Drug_Res"/>
    <property type="match status" value="1"/>
</dbReference>
<proteinExistence type="inferred from homology"/>
<dbReference type="Gene3D" id="1.10.3730.20">
    <property type="match status" value="1"/>
</dbReference>
<comment type="similarity">
    <text evidence="1">Belongs to the drug/metabolite transporter (DMT) superfamily. Small multidrug resistance (SMR) (TC 2.A.7.1) family.</text>
</comment>
<protein>
    <submittedName>
        <fullName evidence="2">Multidrug transporter EmrE</fullName>
    </submittedName>
</protein>
<dbReference type="EMBL" id="CP036425">
    <property type="protein sequence ID" value="QDU34058.1"/>
    <property type="molecule type" value="Genomic_DNA"/>
</dbReference>
<evidence type="ECO:0000313" key="3">
    <source>
        <dbReference type="Proteomes" id="UP000317369"/>
    </source>
</evidence>
<dbReference type="OrthoDB" id="21828at2"/>
<evidence type="ECO:0000313" key="2">
    <source>
        <dbReference type="EMBL" id="QDU34058.1"/>
    </source>
</evidence>
<keyword evidence="3" id="KW-1185">Reference proteome</keyword>
<gene>
    <name evidence="2" type="primary">emrE_1</name>
    <name evidence="2" type="ORF">KS4_21200</name>
</gene>
<sequence>MTYLYLFSTIICEVIGTIMLKSSDGFTKLWASVVVVMVRPFACCH</sequence>
<dbReference type="KEGG" id="pcor:KS4_21200"/>
<keyword evidence="1" id="KW-0812">Transmembrane</keyword>
<dbReference type="GO" id="GO:0005886">
    <property type="term" value="C:plasma membrane"/>
    <property type="evidence" value="ECO:0007669"/>
    <property type="project" value="UniProtKB-SubCell"/>
</dbReference>
<evidence type="ECO:0000256" key="1">
    <source>
        <dbReference type="RuleBase" id="RU003942"/>
    </source>
</evidence>
<reference evidence="2 3" key="1">
    <citation type="submission" date="2019-02" db="EMBL/GenBank/DDBJ databases">
        <title>Deep-cultivation of Planctomycetes and their phenomic and genomic characterization uncovers novel biology.</title>
        <authorList>
            <person name="Wiegand S."/>
            <person name="Jogler M."/>
            <person name="Boedeker C."/>
            <person name="Pinto D."/>
            <person name="Vollmers J."/>
            <person name="Rivas-Marin E."/>
            <person name="Kohn T."/>
            <person name="Peeters S.H."/>
            <person name="Heuer A."/>
            <person name="Rast P."/>
            <person name="Oberbeckmann S."/>
            <person name="Bunk B."/>
            <person name="Jeske O."/>
            <person name="Meyerdierks A."/>
            <person name="Storesund J.E."/>
            <person name="Kallscheuer N."/>
            <person name="Luecker S."/>
            <person name="Lage O.M."/>
            <person name="Pohl T."/>
            <person name="Merkel B.J."/>
            <person name="Hornburger P."/>
            <person name="Mueller R.-W."/>
            <person name="Bruemmer F."/>
            <person name="Labrenz M."/>
            <person name="Spormann A.M."/>
            <person name="Op den Camp H."/>
            <person name="Overmann J."/>
            <person name="Amann R."/>
            <person name="Jetten M.S.M."/>
            <person name="Mascher T."/>
            <person name="Medema M.H."/>
            <person name="Devos D.P."/>
            <person name="Kaster A.-K."/>
            <person name="Ovreas L."/>
            <person name="Rohde M."/>
            <person name="Galperin M.Y."/>
            <person name="Jogler C."/>
        </authorList>
    </citation>
    <scope>NUCLEOTIDE SEQUENCE [LARGE SCALE GENOMIC DNA]</scope>
    <source>
        <strain evidence="2 3">KS4</strain>
    </source>
</reference>